<feature type="compositionally biased region" description="Polar residues" evidence="1">
    <location>
        <begin position="8"/>
        <end position="23"/>
    </location>
</feature>
<dbReference type="EMBL" id="JAMXLR010000078">
    <property type="protein sequence ID" value="MCO6046924.1"/>
    <property type="molecule type" value="Genomic_DNA"/>
</dbReference>
<name>A0A9X2FHI0_9BACT</name>
<keyword evidence="3" id="KW-1185">Reference proteome</keyword>
<gene>
    <name evidence="2" type="ORF">NG895_23740</name>
</gene>
<dbReference type="SFLD" id="SFLDG01129">
    <property type="entry name" value="C1.5:_HAD__Beta-PGM__Phosphata"/>
    <property type="match status" value="1"/>
</dbReference>
<proteinExistence type="predicted"/>
<keyword evidence="2" id="KW-0378">Hydrolase</keyword>
<dbReference type="RefSeq" id="WP_252855039.1">
    <property type="nucleotide sequence ID" value="NZ_JAMXLR010000078.1"/>
</dbReference>
<organism evidence="2 3">
    <name type="scientific">Aeoliella straminimaris</name>
    <dbReference type="NCBI Taxonomy" id="2954799"/>
    <lineage>
        <taxon>Bacteria</taxon>
        <taxon>Pseudomonadati</taxon>
        <taxon>Planctomycetota</taxon>
        <taxon>Planctomycetia</taxon>
        <taxon>Pirellulales</taxon>
        <taxon>Lacipirellulaceae</taxon>
        <taxon>Aeoliella</taxon>
    </lineage>
</organism>
<dbReference type="Pfam" id="PF00702">
    <property type="entry name" value="Hydrolase"/>
    <property type="match status" value="1"/>
</dbReference>
<dbReference type="SUPFAM" id="SSF56784">
    <property type="entry name" value="HAD-like"/>
    <property type="match status" value="1"/>
</dbReference>
<dbReference type="SFLD" id="SFLDS00003">
    <property type="entry name" value="Haloacid_Dehalogenase"/>
    <property type="match status" value="1"/>
</dbReference>
<dbReference type="InterPro" id="IPR036412">
    <property type="entry name" value="HAD-like_sf"/>
</dbReference>
<accession>A0A9X2FHI0</accession>
<dbReference type="PRINTS" id="PR00413">
    <property type="entry name" value="HADHALOGNASE"/>
</dbReference>
<dbReference type="AlphaFoldDB" id="A0A9X2FHI0"/>
<protein>
    <submittedName>
        <fullName evidence="2">HAD family hydrolase</fullName>
    </submittedName>
</protein>
<dbReference type="InterPro" id="IPR006439">
    <property type="entry name" value="HAD-SF_hydro_IA"/>
</dbReference>
<dbReference type="PANTHER" id="PTHR46191">
    <property type="match status" value="1"/>
</dbReference>
<feature type="region of interest" description="Disordered" evidence="1">
    <location>
        <begin position="1"/>
        <end position="23"/>
    </location>
</feature>
<evidence type="ECO:0000313" key="3">
    <source>
        <dbReference type="Proteomes" id="UP001155241"/>
    </source>
</evidence>
<evidence type="ECO:0000256" key="1">
    <source>
        <dbReference type="SAM" id="MobiDB-lite"/>
    </source>
</evidence>
<reference evidence="2" key="1">
    <citation type="submission" date="2022-06" db="EMBL/GenBank/DDBJ databases">
        <title>Aeoliella straminimaris, a novel planctomycete from sediments.</title>
        <authorList>
            <person name="Vitorino I.R."/>
            <person name="Lage O.M."/>
        </authorList>
    </citation>
    <scope>NUCLEOTIDE SEQUENCE</scope>
    <source>
        <strain evidence="2">ICT_H6.2</strain>
    </source>
</reference>
<dbReference type="PANTHER" id="PTHR46191:SF2">
    <property type="entry name" value="HALOACID DEHALOGENASE-LIKE HYDROLASE DOMAIN-CONTAINING PROTEIN 3"/>
    <property type="match status" value="1"/>
</dbReference>
<dbReference type="InterPro" id="IPR023214">
    <property type="entry name" value="HAD_sf"/>
</dbReference>
<comment type="caution">
    <text evidence="2">The sequence shown here is derived from an EMBL/GenBank/DDBJ whole genome shotgun (WGS) entry which is preliminary data.</text>
</comment>
<evidence type="ECO:0000313" key="2">
    <source>
        <dbReference type="EMBL" id="MCO6046924.1"/>
    </source>
</evidence>
<sequence>MTPADIIRQNSQPLEPLPTDTTPKTPVIEGIRAVLFDVYGTLFISASGDISLTSGASRGDAAAEACEEAGLVLTCCVGDDIVAMLHDEIKRQHAASEYEYPEVDIHQVWRQVLARLPENGSIDYTLEDVELERLAVEYETRVNPVWPMPGLVDCLAEIHSAGLTLGIVSNAQAFTRELFPALGGKSLVEFGFADELCVWSYEHLQAKPGRWLYDRAAEALASRGIAPGETLYVGNDMRNDVAPAAAVGFRTVLFAGDARSLRLREGDALVAGVVADAVVTDLRQILPILRLAPEAT</sequence>
<dbReference type="Gene3D" id="3.40.50.1000">
    <property type="entry name" value="HAD superfamily/HAD-like"/>
    <property type="match status" value="1"/>
</dbReference>
<dbReference type="GO" id="GO:0016787">
    <property type="term" value="F:hydrolase activity"/>
    <property type="evidence" value="ECO:0007669"/>
    <property type="project" value="UniProtKB-KW"/>
</dbReference>
<dbReference type="Proteomes" id="UP001155241">
    <property type="component" value="Unassembled WGS sequence"/>
</dbReference>
<dbReference type="InterPro" id="IPR051828">
    <property type="entry name" value="HAD-like_hydrolase_domain"/>
</dbReference>